<gene>
    <name evidence="2" type="ORF">ADIS_0965</name>
</gene>
<dbReference type="EMBL" id="AQHR01000029">
    <property type="protein sequence ID" value="EON78615.1"/>
    <property type="molecule type" value="Genomic_DNA"/>
</dbReference>
<dbReference type="RefSeq" id="WP_010853113.1">
    <property type="nucleotide sequence ID" value="NZ_AQHR01000029.1"/>
</dbReference>
<dbReference type="SUPFAM" id="SSF53335">
    <property type="entry name" value="S-adenosyl-L-methionine-dependent methyltransferases"/>
    <property type="match status" value="1"/>
</dbReference>
<dbReference type="Gene3D" id="3.40.50.150">
    <property type="entry name" value="Vaccinia Virus protein VP39"/>
    <property type="match status" value="1"/>
</dbReference>
<name>R7ZWU2_9BACT</name>
<dbReference type="AlphaFoldDB" id="R7ZWU2"/>
<dbReference type="STRING" id="1232681.ADIS_0965"/>
<dbReference type="Pfam" id="PF13649">
    <property type="entry name" value="Methyltransf_25"/>
    <property type="match status" value="1"/>
</dbReference>
<dbReference type="CDD" id="cd02440">
    <property type="entry name" value="AdoMet_MTases"/>
    <property type="match status" value="1"/>
</dbReference>
<dbReference type="Proteomes" id="UP000013909">
    <property type="component" value="Unassembled WGS sequence"/>
</dbReference>
<dbReference type="PATRIC" id="fig|1288963.3.peg.965"/>
<protein>
    <recommendedName>
        <fullName evidence="1">Methyltransferase domain-containing protein</fullName>
    </recommendedName>
</protein>
<evidence type="ECO:0000313" key="2">
    <source>
        <dbReference type="EMBL" id="EON78615.1"/>
    </source>
</evidence>
<sequence>MKEFWDERYGGTEYVYGVEPNVFFKESLASLSPGSMLLPAEGEGRNAVFAASIGWKVSAFDQSEQAKRKSDLLAKKRGVQLDYRVGTLEDLAFASESFDAIGLIYAHFPPALKESYHRVFHSLLRPGGMILFEAFSKGNLEYLLKNPNIGGPKDEDTLFSRDELRDFFSGYELFLLEEKEVVLEEGIFHNGKGLVIRMIAKKPTRGSRRDI</sequence>
<dbReference type="OrthoDB" id="9804312at2"/>
<proteinExistence type="predicted"/>
<dbReference type="InterPro" id="IPR041698">
    <property type="entry name" value="Methyltransf_25"/>
</dbReference>
<evidence type="ECO:0000313" key="3">
    <source>
        <dbReference type="Proteomes" id="UP000013909"/>
    </source>
</evidence>
<keyword evidence="3" id="KW-1185">Reference proteome</keyword>
<dbReference type="InterPro" id="IPR029063">
    <property type="entry name" value="SAM-dependent_MTases_sf"/>
</dbReference>
<feature type="domain" description="Methyltransferase" evidence="1">
    <location>
        <begin position="42"/>
        <end position="128"/>
    </location>
</feature>
<accession>R7ZWU2</accession>
<evidence type="ECO:0000259" key="1">
    <source>
        <dbReference type="Pfam" id="PF13649"/>
    </source>
</evidence>
<reference evidence="2 3" key="1">
    <citation type="submission" date="2013-02" db="EMBL/GenBank/DDBJ databases">
        <title>A novel strain isolated from Lonar lake, Maharashtra, India.</title>
        <authorList>
            <person name="Singh A."/>
        </authorList>
    </citation>
    <scope>NUCLEOTIDE SEQUENCE [LARGE SCALE GENOMIC DNA]</scope>
    <source>
        <strain evidence="2 3">AK24</strain>
    </source>
</reference>
<comment type="caution">
    <text evidence="2">The sequence shown here is derived from an EMBL/GenBank/DDBJ whole genome shotgun (WGS) entry which is preliminary data.</text>
</comment>
<organism evidence="2 3">
    <name type="scientific">Lunatimonas lonarensis</name>
    <dbReference type="NCBI Taxonomy" id="1232681"/>
    <lineage>
        <taxon>Bacteria</taxon>
        <taxon>Pseudomonadati</taxon>
        <taxon>Bacteroidota</taxon>
        <taxon>Cytophagia</taxon>
        <taxon>Cytophagales</taxon>
        <taxon>Cyclobacteriaceae</taxon>
    </lineage>
</organism>